<gene>
    <name evidence="4" type="ORF">H8K36_09600</name>
</gene>
<evidence type="ECO:0000256" key="3">
    <source>
        <dbReference type="RuleBase" id="RU000363"/>
    </source>
</evidence>
<dbReference type="SUPFAM" id="SSF51735">
    <property type="entry name" value="NAD(P)-binding Rossmann-fold domains"/>
    <property type="match status" value="1"/>
</dbReference>
<evidence type="ECO:0000256" key="1">
    <source>
        <dbReference type="ARBA" id="ARBA00006484"/>
    </source>
</evidence>
<dbReference type="PRINTS" id="PR00081">
    <property type="entry name" value="GDHRDH"/>
</dbReference>
<dbReference type="RefSeq" id="WP_186915879.1">
    <property type="nucleotide sequence ID" value="NZ_JACOFZ010000002.1"/>
</dbReference>
<keyword evidence="2" id="KW-0560">Oxidoreductase</keyword>
<dbReference type="FunFam" id="3.40.50.720:FF:000084">
    <property type="entry name" value="Short-chain dehydrogenase reductase"/>
    <property type="match status" value="1"/>
</dbReference>
<evidence type="ECO:0000256" key="2">
    <source>
        <dbReference type="ARBA" id="ARBA00023002"/>
    </source>
</evidence>
<keyword evidence="5" id="KW-1185">Reference proteome</keyword>
<name>A0A923KSV8_9BURK</name>
<dbReference type="Proteomes" id="UP000627446">
    <property type="component" value="Unassembled WGS sequence"/>
</dbReference>
<dbReference type="GO" id="GO:0016020">
    <property type="term" value="C:membrane"/>
    <property type="evidence" value="ECO:0007669"/>
    <property type="project" value="TreeGrafter"/>
</dbReference>
<dbReference type="CDD" id="cd05233">
    <property type="entry name" value="SDR_c"/>
    <property type="match status" value="1"/>
</dbReference>
<organism evidence="4 5">
    <name type="scientific">Undibacterium nitidum</name>
    <dbReference type="NCBI Taxonomy" id="2762298"/>
    <lineage>
        <taxon>Bacteria</taxon>
        <taxon>Pseudomonadati</taxon>
        <taxon>Pseudomonadota</taxon>
        <taxon>Betaproteobacteria</taxon>
        <taxon>Burkholderiales</taxon>
        <taxon>Oxalobacteraceae</taxon>
        <taxon>Undibacterium</taxon>
    </lineage>
</organism>
<reference evidence="4" key="1">
    <citation type="submission" date="2020-08" db="EMBL/GenBank/DDBJ databases">
        <title>Novel species isolated from subtropical streams in China.</title>
        <authorList>
            <person name="Lu H."/>
        </authorList>
    </citation>
    <scope>NUCLEOTIDE SEQUENCE</scope>
    <source>
        <strain evidence="4">LX22W</strain>
    </source>
</reference>
<dbReference type="AlphaFoldDB" id="A0A923KSV8"/>
<comment type="caution">
    <text evidence="4">The sequence shown here is derived from an EMBL/GenBank/DDBJ whole genome shotgun (WGS) entry which is preliminary data.</text>
</comment>
<dbReference type="GO" id="GO:0016491">
    <property type="term" value="F:oxidoreductase activity"/>
    <property type="evidence" value="ECO:0007669"/>
    <property type="project" value="UniProtKB-KW"/>
</dbReference>
<proteinExistence type="inferred from homology"/>
<dbReference type="Gene3D" id="3.40.50.720">
    <property type="entry name" value="NAD(P)-binding Rossmann-like Domain"/>
    <property type="match status" value="1"/>
</dbReference>
<dbReference type="Pfam" id="PF00106">
    <property type="entry name" value="adh_short"/>
    <property type="match status" value="1"/>
</dbReference>
<dbReference type="PANTHER" id="PTHR44196:SF1">
    <property type="entry name" value="DEHYDROGENASE_REDUCTASE SDR FAMILY MEMBER 7B"/>
    <property type="match status" value="1"/>
</dbReference>
<accession>A0A923KSV8</accession>
<dbReference type="EMBL" id="JACOFZ010000002">
    <property type="protein sequence ID" value="MBC3881626.1"/>
    <property type="molecule type" value="Genomic_DNA"/>
</dbReference>
<dbReference type="PRINTS" id="PR00080">
    <property type="entry name" value="SDRFAMILY"/>
</dbReference>
<dbReference type="NCBIfam" id="NF004843">
    <property type="entry name" value="PRK06194.1"/>
    <property type="match status" value="1"/>
</dbReference>
<dbReference type="InterPro" id="IPR036291">
    <property type="entry name" value="NAD(P)-bd_dom_sf"/>
</dbReference>
<protein>
    <submittedName>
        <fullName evidence="4">SDR family NAD(P)-dependent oxidoreductase</fullName>
    </submittedName>
</protein>
<comment type="similarity">
    <text evidence="1 3">Belongs to the short-chain dehydrogenases/reductases (SDR) family.</text>
</comment>
<dbReference type="PANTHER" id="PTHR44196">
    <property type="entry name" value="DEHYDROGENASE/REDUCTASE SDR FAMILY MEMBER 7B"/>
    <property type="match status" value="1"/>
</dbReference>
<sequence length="280" mass="30054">MKDLKNKIAVITGAAEGIGKAIAVAAATQGMKLVLADISASKLDATVQEFKTNGTEVIGVVTDVASEAAIEHLAHQAFNEFGNVHLLVNNAGVAFTKAAWETTAQDWEWIMGVNLYGVTHALRAFIPRMLANGEEGHIVNTASMAGMISAPALAAYNVSKFGVVTLSEGLYHDLTLRQSKLGVSVLCPSWVNTRIIESERNRDASQRTNVDKLERISAKASANIMKAVQNGLTPEEVAKQVIDAVQANQFYILTHADSHAAVNVRAQDILLNRQPSLMPI</sequence>
<evidence type="ECO:0000313" key="5">
    <source>
        <dbReference type="Proteomes" id="UP000627446"/>
    </source>
</evidence>
<dbReference type="InterPro" id="IPR002347">
    <property type="entry name" value="SDR_fam"/>
</dbReference>
<evidence type="ECO:0000313" key="4">
    <source>
        <dbReference type="EMBL" id="MBC3881626.1"/>
    </source>
</evidence>